<dbReference type="SMR" id="Q9XVJ9"/>
<evidence type="ECO:0000259" key="1">
    <source>
        <dbReference type="SMART" id="SM00605"/>
    </source>
</evidence>
<dbReference type="GeneID" id="187762"/>
<evidence type="ECO:0000313" key="4">
    <source>
        <dbReference type="WormBase" id="R10D12.5"/>
    </source>
</evidence>
<name>Q9XVJ9_CAEEL</name>
<dbReference type="OrthoDB" id="5786009at2759"/>
<organism evidence="2 3">
    <name type="scientific">Caenorhabditis elegans</name>
    <dbReference type="NCBI Taxonomy" id="6239"/>
    <lineage>
        <taxon>Eukaryota</taxon>
        <taxon>Metazoa</taxon>
        <taxon>Ecdysozoa</taxon>
        <taxon>Nematoda</taxon>
        <taxon>Chromadorea</taxon>
        <taxon>Rhabditida</taxon>
        <taxon>Rhabditina</taxon>
        <taxon>Rhabditomorpha</taxon>
        <taxon>Rhabditoidea</taxon>
        <taxon>Rhabditidae</taxon>
        <taxon>Peloderinae</taxon>
        <taxon>Caenorhabditis</taxon>
    </lineage>
</organism>
<dbReference type="STRING" id="6239.R10D12.5.1"/>
<dbReference type="UCSC" id="R10D12.5">
    <property type="organism name" value="c. elegans"/>
</dbReference>
<dbReference type="PANTHER" id="PTHR47629">
    <property type="entry name" value="C-TYPE LECTIN-RELATED"/>
    <property type="match status" value="1"/>
</dbReference>
<dbReference type="WormBase" id="R10D12.5">
    <property type="protein sequence ID" value="CE52265"/>
    <property type="gene ID" value="WBGene00011186"/>
    <property type="gene designation" value="clec-226"/>
</dbReference>
<proteinExistence type="predicted"/>
<dbReference type="CDD" id="cd00037">
    <property type="entry name" value="CLECT"/>
    <property type="match status" value="1"/>
</dbReference>
<dbReference type="HOGENOM" id="CLU_045736_2_0_1"/>
<dbReference type="PhylomeDB" id="Q9XVJ9"/>
<dbReference type="InterPro" id="IPR016187">
    <property type="entry name" value="CTDL_fold"/>
</dbReference>
<dbReference type="CTD" id="187762"/>
<sequence>MNLCFIIAFFVFATTMLHLLLLIIMHSKVFCNSYSMIVTYGRPTNFSSSIPNSAPTWNDCVVQCYISNTCVLAYSPASPIKCQLFNVNRVFVVEKLQASDDQFVAFKTVKSEVTGTCEDGRTSFTRPTTNWCIKVFVDPNALYTASNAISSCSNVNSVLSGLETLEERNLIATTAVSALGPGYSQFAALWVDGTRKDQCVADGWESNPDCTGANMNQFSYTDMYLTNYAGYLWDPNQPDKQAAGPWQNCIQMWIRIESADPNFPYATYQNGNVDDAICDGTNSSAYALRGFACGKLPYVPLGA</sequence>
<dbReference type="SMART" id="SM00605">
    <property type="entry name" value="CW"/>
    <property type="match status" value="1"/>
</dbReference>
<dbReference type="InterPro" id="IPR006583">
    <property type="entry name" value="PAN-3_domain"/>
</dbReference>
<dbReference type="KEGG" id="cel:CELE_R10D12.5"/>
<dbReference type="EMBL" id="BX284605">
    <property type="protein sequence ID" value="CAB03246.3"/>
    <property type="molecule type" value="Genomic_DNA"/>
</dbReference>
<evidence type="ECO:0000313" key="2">
    <source>
        <dbReference type="EMBL" id="CAB03246.3"/>
    </source>
</evidence>
<dbReference type="SUPFAM" id="SSF56436">
    <property type="entry name" value="C-type lectin-like"/>
    <property type="match status" value="1"/>
</dbReference>
<evidence type="ECO:0000313" key="3">
    <source>
        <dbReference type="Proteomes" id="UP000001940"/>
    </source>
</evidence>
<dbReference type="RefSeq" id="NP_001343572.1">
    <property type="nucleotide sequence ID" value="NM_001356752.2"/>
</dbReference>
<dbReference type="Proteomes" id="UP000001940">
    <property type="component" value="Chromosome V"/>
</dbReference>
<gene>
    <name evidence="2 4" type="primary">clec-226</name>
    <name evidence="2" type="ORF">CELE_R10D12.5</name>
    <name evidence="4" type="ORF">R10D12.5</name>
</gene>
<dbReference type="PANTHER" id="PTHR47629:SF4">
    <property type="entry name" value="PAN-3 DOMAIN-CONTAINING PROTEIN"/>
    <property type="match status" value="1"/>
</dbReference>
<dbReference type="AlphaFoldDB" id="Q9XVJ9"/>
<protein>
    <submittedName>
        <fullName evidence="2">PAN-3 domain-containing protein</fullName>
    </submittedName>
</protein>
<reference evidence="2 3" key="1">
    <citation type="journal article" date="1998" name="Science">
        <title>Genome sequence of the nematode C. elegans: a platform for investigating biology.</title>
        <authorList>
            <consortium name="The C. elegans sequencing consortium"/>
            <person name="Sulson J.E."/>
            <person name="Waterston R."/>
        </authorList>
    </citation>
    <scope>NUCLEOTIDE SEQUENCE [LARGE SCALE GENOMIC DNA]</scope>
    <source>
        <strain evidence="2 3">Bristol N2</strain>
    </source>
</reference>
<dbReference type="InParanoid" id="Q9XVJ9"/>
<accession>Q9XVJ9</accession>
<feature type="domain" description="PAN-3" evidence="1">
    <location>
        <begin position="19"/>
        <end position="145"/>
    </location>
</feature>
<dbReference type="Pfam" id="PF08277">
    <property type="entry name" value="PAN_3"/>
    <property type="match status" value="1"/>
</dbReference>
<keyword evidence="3" id="KW-1185">Reference proteome</keyword>
<dbReference type="AGR" id="WB:WBGene00011186"/>